<dbReference type="AlphaFoldDB" id="A0AAP9U6J8"/>
<organism evidence="1 2">
    <name type="scientific">Klebsiella aerogenes</name>
    <name type="common">Enterobacter aerogenes</name>
    <dbReference type="NCBI Taxonomy" id="548"/>
    <lineage>
        <taxon>Bacteria</taxon>
        <taxon>Pseudomonadati</taxon>
        <taxon>Pseudomonadota</taxon>
        <taxon>Gammaproteobacteria</taxon>
        <taxon>Enterobacterales</taxon>
        <taxon>Enterobacteriaceae</taxon>
        <taxon>Klebsiella/Raoultella group</taxon>
        <taxon>Klebsiella</taxon>
    </lineage>
</organism>
<name>A0AAP9U6J8_KLEAE</name>
<gene>
    <name evidence="1" type="ORF">HV331_19540</name>
</gene>
<dbReference type="Proteomes" id="UP000514462">
    <property type="component" value="Chromosome"/>
</dbReference>
<accession>A0AAP9U6J8</accession>
<proteinExistence type="predicted"/>
<sequence>MNIIRRGRALHEGIEIINLLSQRVQIQAVIKRVVEEFIKLCIEPDEQGRFVTLTQ</sequence>
<evidence type="ECO:0000313" key="2">
    <source>
        <dbReference type="Proteomes" id="UP000514462"/>
    </source>
</evidence>
<protein>
    <submittedName>
        <fullName evidence="1">Uncharacterized protein</fullName>
    </submittedName>
</protein>
<dbReference type="EMBL" id="CP055904">
    <property type="protein sequence ID" value="QMR41554.1"/>
    <property type="molecule type" value="Genomic_DNA"/>
</dbReference>
<reference evidence="2" key="1">
    <citation type="submission" date="2020-06" db="EMBL/GenBank/DDBJ databases">
        <title>REHAB project genomes.</title>
        <authorList>
            <person name="Shaw L.P."/>
        </authorList>
    </citation>
    <scope>NUCLEOTIDE SEQUENCE [LARGE SCALE GENOMIC DNA]</scope>
    <source>
        <strain evidence="2">RHBSTW-00938</strain>
    </source>
</reference>
<dbReference type="RefSeq" id="WP_182014647.1">
    <property type="nucleotide sequence ID" value="NZ_CP055904.1"/>
</dbReference>
<evidence type="ECO:0000313" key="1">
    <source>
        <dbReference type="EMBL" id="QMR41554.1"/>
    </source>
</evidence>